<keyword evidence="2" id="KW-1185">Reference proteome</keyword>
<protein>
    <submittedName>
        <fullName evidence="1">Uncharacterized protein</fullName>
    </submittedName>
</protein>
<dbReference type="AlphaFoldDB" id="A0A7J9FJD9"/>
<dbReference type="Proteomes" id="UP000593568">
    <property type="component" value="Unassembled WGS sequence"/>
</dbReference>
<dbReference type="EMBL" id="JABEZW010215903">
    <property type="protein sequence ID" value="MBA0784675.1"/>
    <property type="molecule type" value="Genomic_DNA"/>
</dbReference>
<gene>
    <name evidence="1" type="ORF">Gotri_028199</name>
</gene>
<evidence type="ECO:0000313" key="2">
    <source>
        <dbReference type="Proteomes" id="UP000593568"/>
    </source>
</evidence>
<accession>A0A7J9FJD9</accession>
<comment type="caution">
    <text evidence="1">The sequence shown here is derived from an EMBL/GenBank/DDBJ whole genome shotgun (WGS) entry which is preliminary data.</text>
</comment>
<feature type="non-terminal residue" evidence="1">
    <location>
        <position position="1"/>
    </location>
</feature>
<name>A0A7J9FJD9_9ROSI</name>
<sequence length="68" mass="8120">TIRAVILDEFFQNPNIWHVKVSLVNYATTEMHQMDRVLRQFEFRQLIPVAPEVLDDKHKIDLRQSNTN</sequence>
<proteinExistence type="predicted"/>
<evidence type="ECO:0000313" key="1">
    <source>
        <dbReference type="EMBL" id="MBA0784675.1"/>
    </source>
</evidence>
<reference evidence="1 2" key="1">
    <citation type="journal article" date="2019" name="Genome Biol. Evol.">
        <title>Insights into the evolution of the New World diploid cottons (Gossypium, subgenus Houzingenia) based on genome sequencing.</title>
        <authorList>
            <person name="Grover C.E."/>
            <person name="Arick M.A. 2nd"/>
            <person name="Thrash A."/>
            <person name="Conover J.L."/>
            <person name="Sanders W.S."/>
            <person name="Peterson D.G."/>
            <person name="Frelichowski J.E."/>
            <person name="Scheffler J.A."/>
            <person name="Scheffler B.E."/>
            <person name="Wendel J.F."/>
        </authorList>
    </citation>
    <scope>NUCLEOTIDE SEQUENCE [LARGE SCALE GENOMIC DNA]</scope>
    <source>
        <strain evidence="1">8</strain>
        <tissue evidence="1">Leaf</tissue>
    </source>
</reference>
<organism evidence="1 2">
    <name type="scientific">Gossypium trilobum</name>
    <dbReference type="NCBI Taxonomy" id="34281"/>
    <lineage>
        <taxon>Eukaryota</taxon>
        <taxon>Viridiplantae</taxon>
        <taxon>Streptophyta</taxon>
        <taxon>Embryophyta</taxon>
        <taxon>Tracheophyta</taxon>
        <taxon>Spermatophyta</taxon>
        <taxon>Magnoliopsida</taxon>
        <taxon>eudicotyledons</taxon>
        <taxon>Gunneridae</taxon>
        <taxon>Pentapetalae</taxon>
        <taxon>rosids</taxon>
        <taxon>malvids</taxon>
        <taxon>Malvales</taxon>
        <taxon>Malvaceae</taxon>
        <taxon>Malvoideae</taxon>
        <taxon>Gossypium</taxon>
    </lineage>
</organism>